<dbReference type="InterPro" id="IPR002525">
    <property type="entry name" value="Transp_IS110-like_N"/>
</dbReference>
<dbReference type="InterPro" id="IPR047650">
    <property type="entry name" value="Transpos_IS110"/>
</dbReference>
<dbReference type="RefSeq" id="WP_035114269.1">
    <property type="nucleotide sequence ID" value="NZ_CP047046.1"/>
</dbReference>
<dbReference type="Pfam" id="PF01548">
    <property type="entry name" value="DEDD_Tnp_IS110"/>
    <property type="match status" value="1"/>
</dbReference>
<dbReference type="GO" id="GO:0006313">
    <property type="term" value="P:DNA transposition"/>
    <property type="evidence" value="ECO:0007669"/>
    <property type="project" value="InterPro"/>
</dbReference>
<dbReference type="NCBIfam" id="NF033542">
    <property type="entry name" value="transpos_IS110"/>
    <property type="match status" value="1"/>
</dbReference>
<dbReference type="GeneID" id="300553808"/>
<dbReference type="GO" id="GO:0004803">
    <property type="term" value="F:transposase activity"/>
    <property type="evidence" value="ECO:0007669"/>
    <property type="project" value="InterPro"/>
</dbReference>
<evidence type="ECO:0000259" key="2">
    <source>
        <dbReference type="Pfam" id="PF02371"/>
    </source>
</evidence>
<evidence type="ECO:0000313" key="4">
    <source>
        <dbReference type="Proteomes" id="UP000030145"/>
    </source>
</evidence>
<dbReference type="PANTHER" id="PTHR33055:SF3">
    <property type="entry name" value="PUTATIVE TRANSPOSASE FOR IS117-RELATED"/>
    <property type="match status" value="1"/>
</dbReference>
<name>A0A0A2DP88_9CORY</name>
<dbReference type="AlphaFoldDB" id="A0A0A2DP88"/>
<dbReference type="PANTHER" id="PTHR33055">
    <property type="entry name" value="TRANSPOSASE FOR INSERTION SEQUENCE ELEMENT IS1111A"/>
    <property type="match status" value="1"/>
</dbReference>
<comment type="caution">
    <text evidence="3">The sequence shown here is derived from an EMBL/GenBank/DDBJ whole genome shotgun (WGS) entry which is preliminary data.</text>
</comment>
<feature type="domain" description="Transposase IS110-like N-terminal" evidence="1">
    <location>
        <begin position="7"/>
        <end position="165"/>
    </location>
</feature>
<proteinExistence type="predicted"/>
<organism evidence="3 4">
    <name type="scientific">Corynebacterium auriscanis</name>
    <dbReference type="NCBI Taxonomy" id="99807"/>
    <lineage>
        <taxon>Bacteria</taxon>
        <taxon>Bacillati</taxon>
        <taxon>Actinomycetota</taxon>
        <taxon>Actinomycetes</taxon>
        <taxon>Mycobacteriales</taxon>
        <taxon>Corynebacteriaceae</taxon>
        <taxon>Corynebacterium</taxon>
    </lineage>
</organism>
<gene>
    <name evidence="3" type="ORF">MA47_05740</name>
</gene>
<dbReference type="Pfam" id="PF02371">
    <property type="entry name" value="Transposase_20"/>
    <property type="match status" value="1"/>
</dbReference>
<evidence type="ECO:0000259" key="1">
    <source>
        <dbReference type="Pfam" id="PF01548"/>
    </source>
</evidence>
<accession>A0A0A2DP88</accession>
<evidence type="ECO:0000313" key="3">
    <source>
        <dbReference type="EMBL" id="KGM18701.1"/>
    </source>
</evidence>
<reference evidence="3 4" key="1">
    <citation type="submission" date="2014-10" db="EMBL/GenBank/DDBJ databases">
        <title>Whole Genome sequence of Corynebacterium auriscanis strain CIP 106629.</title>
        <authorList>
            <person name="Hassan S.S."/>
            <person name="Jamal S.B."/>
            <person name="Tiwari S."/>
            <person name="Oliveira L.D.C."/>
            <person name="Souza F."/>
            <person name="Mariano D.C."/>
            <person name="Almeida S."/>
            <person name="Dorella F."/>
            <person name="Pereira F."/>
            <person name="Carvalho A."/>
            <person name="Leal C.A."/>
            <person name="Soares S.D.C."/>
            <person name="Figueiredo H.C."/>
            <person name="Silva A."/>
            <person name="Azevedo V.A."/>
        </authorList>
    </citation>
    <scope>NUCLEOTIDE SEQUENCE [LARGE SCALE GENOMIC DNA]</scope>
    <source>
        <strain evidence="3 4">CIP 106629</strain>
    </source>
</reference>
<keyword evidence="4" id="KW-1185">Reference proteome</keyword>
<protein>
    <submittedName>
        <fullName evidence="3">Transposase</fullName>
    </submittedName>
</protein>
<sequence length="404" mass="45245">MTYRYVIGMDVGKYFHHACVLDEHGTQVLSKQVNQHEKSLRDLFASFIDKVDQSHDVLVVVDQPNNIGRLTVAIAESMGTTVRYLPGLAMRQLSRIHVGNAKTDVRDAYVIAHAGLNLPESLRMVDRVDEVFLKLKALNGIDEDLARAYTRLINQIRSALVGTYPEFERVLRGQVIHRKWILQLLAKYGGPTKIRRLGTSRVNAFARRHRARNPEAIVDAMFAAFTSQTVQIPGAEYAELGVAMSATDALAKKEHRKKIEDHVLALIQDIPHTEILLSMPGIGPKSAAQILMTVGDMSDFPSAAHLASYAGLSPRTNQSGTSIMSNSLNRAGNKKLKNALWQSSFASIRFHERSRQFYERKRKQGKRHNAAVVALSRRRLNVLFAMMRNGELYREITPEVIAAA</sequence>
<dbReference type="InterPro" id="IPR003346">
    <property type="entry name" value="Transposase_20"/>
</dbReference>
<dbReference type="Proteomes" id="UP000030145">
    <property type="component" value="Unassembled WGS sequence"/>
</dbReference>
<dbReference type="EMBL" id="JRVJ01000007">
    <property type="protein sequence ID" value="KGM18701.1"/>
    <property type="molecule type" value="Genomic_DNA"/>
</dbReference>
<feature type="domain" description="Transposase IS116/IS110/IS902 C-terminal" evidence="2">
    <location>
        <begin position="274"/>
        <end position="359"/>
    </location>
</feature>
<dbReference type="GO" id="GO:0003677">
    <property type="term" value="F:DNA binding"/>
    <property type="evidence" value="ECO:0007669"/>
    <property type="project" value="InterPro"/>
</dbReference>